<dbReference type="FunFam" id="2.60.40.10:FF:000020">
    <property type="entry name" value="Fibroblast growth factor receptor"/>
    <property type="match status" value="1"/>
</dbReference>
<keyword evidence="12 19" id="KW-0472">Membrane</keyword>
<keyword evidence="13" id="KW-0829">Tyrosine-protein kinase</keyword>
<evidence type="ECO:0000256" key="19">
    <source>
        <dbReference type="SAM" id="Phobius"/>
    </source>
</evidence>
<evidence type="ECO:0000256" key="6">
    <source>
        <dbReference type="ARBA" id="ARBA00022729"/>
    </source>
</evidence>
<dbReference type="EC" id="2.7.10.1" evidence="2"/>
<dbReference type="PROSITE" id="PS50835">
    <property type="entry name" value="IG_LIKE"/>
    <property type="match status" value="3"/>
</dbReference>
<dbReference type="Pfam" id="PF00047">
    <property type="entry name" value="ig"/>
    <property type="match status" value="1"/>
</dbReference>
<evidence type="ECO:0000256" key="16">
    <source>
        <dbReference type="ARBA" id="ARBA00023180"/>
    </source>
</evidence>
<evidence type="ECO:0000256" key="11">
    <source>
        <dbReference type="ARBA" id="ARBA00022989"/>
    </source>
</evidence>
<proteinExistence type="predicted"/>
<keyword evidence="4" id="KW-0808">Transferase</keyword>
<dbReference type="Proteomes" id="UP000593567">
    <property type="component" value="Unassembled WGS sequence"/>
</dbReference>
<dbReference type="Gene3D" id="2.60.40.10">
    <property type="entry name" value="Immunoglobulins"/>
    <property type="match status" value="3"/>
</dbReference>
<evidence type="ECO:0000256" key="4">
    <source>
        <dbReference type="ARBA" id="ARBA00022679"/>
    </source>
</evidence>
<feature type="domain" description="Ig-like" evidence="20">
    <location>
        <begin position="90"/>
        <end position="157"/>
    </location>
</feature>
<feature type="transmembrane region" description="Helical" evidence="19">
    <location>
        <begin position="421"/>
        <end position="443"/>
    </location>
</feature>
<dbReference type="SUPFAM" id="SSF48726">
    <property type="entry name" value="Immunoglobulin"/>
    <property type="match status" value="3"/>
</dbReference>
<feature type="compositionally biased region" description="Polar residues" evidence="18">
    <location>
        <begin position="473"/>
        <end position="494"/>
    </location>
</feature>
<evidence type="ECO:0000256" key="2">
    <source>
        <dbReference type="ARBA" id="ARBA00011902"/>
    </source>
</evidence>
<dbReference type="InterPro" id="IPR003598">
    <property type="entry name" value="Ig_sub2"/>
</dbReference>
<evidence type="ECO:0000313" key="21">
    <source>
        <dbReference type="EMBL" id="KAF6034007.1"/>
    </source>
</evidence>
<evidence type="ECO:0000256" key="17">
    <source>
        <dbReference type="ARBA" id="ARBA00023319"/>
    </source>
</evidence>
<keyword evidence="5 19" id="KW-0812">Transmembrane</keyword>
<reference evidence="21" key="1">
    <citation type="submission" date="2020-06" db="EMBL/GenBank/DDBJ databases">
        <title>Draft genome of Bugula neritina, a colonial animal packing powerful symbionts and potential medicines.</title>
        <authorList>
            <person name="Rayko M."/>
        </authorList>
    </citation>
    <scope>NUCLEOTIDE SEQUENCE [LARGE SCALE GENOMIC DNA]</scope>
    <source>
        <strain evidence="21">Kwan_BN1</strain>
    </source>
</reference>
<dbReference type="PANTHER" id="PTHR19890">
    <property type="entry name" value="FIBROBLAST GROWTH FACTOR RECEPTOR"/>
    <property type="match status" value="1"/>
</dbReference>
<feature type="domain" description="Ig-like" evidence="20">
    <location>
        <begin position="185"/>
        <end position="273"/>
    </location>
</feature>
<evidence type="ECO:0000256" key="1">
    <source>
        <dbReference type="ARBA" id="ARBA00004167"/>
    </source>
</evidence>
<keyword evidence="17" id="KW-0393">Immunoglobulin domain</keyword>
<dbReference type="InterPro" id="IPR036179">
    <property type="entry name" value="Ig-like_dom_sf"/>
</dbReference>
<feature type="region of interest" description="Disordered" evidence="18">
    <location>
        <begin position="556"/>
        <end position="613"/>
    </location>
</feature>
<keyword evidence="22" id="KW-1185">Reference proteome</keyword>
<feature type="compositionally biased region" description="Polar residues" evidence="18">
    <location>
        <begin position="559"/>
        <end position="579"/>
    </location>
</feature>
<dbReference type="InterPro" id="IPR013151">
    <property type="entry name" value="Immunoglobulin_dom"/>
</dbReference>
<keyword evidence="16" id="KW-0325">Glycoprotein</keyword>
<dbReference type="SMART" id="SM00409">
    <property type="entry name" value="IG"/>
    <property type="match status" value="3"/>
</dbReference>
<dbReference type="GO" id="GO:0004714">
    <property type="term" value="F:transmembrane receptor protein tyrosine kinase activity"/>
    <property type="evidence" value="ECO:0007669"/>
    <property type="project" value="UniProtKB-EC"/>
</dbReference>
<dbReference type="AlphaFoldDB" id="A0A7J7K6Z0"/>
<dbReference type="SMART" id="SM00408">
    <property type="entry name" value="IGc2"/>
    <property type="match status" value="3"/>
</dbReference>
<gene>
    <name evidence="21" type="ORF">EB796_007684</name>
</gene>
<dbReference type="PANTHER" id="PTHR19890:SF10">
    <property type="entry name" value="FIBROBLAST GROWTH FACTOR RECEPTOR-LIKE 1"/>
    <property type="match status" value="1"/>
</dbReference>
<feature type="region of interest" description="Disordered" evidence="18">
    <location>
        <begin position="472"/>
        <end position="500"/>
    </location>
</feature>
<keyword evidence="7" id="KW-0677">Repeat</keyword>
<evidence type="ECO:0000259" key="20">
    <source>
        <dbReference type="PROSITE" id="PS50835"/>
    </source>
</evidence>
<evidence type="ECO:0000256" key="10">
    <source>
        <dbReference type="ARBA" id="ARBA00022840"/>
    </source>
</evidence>
<dbReference type="InterPro" id="IPR007110">
    <property type="entry name" value="Ig-like_dom"/>
</dbReference>
<dbReference type="OrthoDB" id="6084240at2759"/>
<protein>
    <recommendedName>
        <fullName evidence="2">receptor protein-tyrosine kinase</fullName>
        <ecNumber evidence="2">2.7.10.1</ecNumber>
    </recommendedName>
</protein>
<evidence type="ECO:0000256" key="15">
    <source>
        <dbReference type="ARBA" id="ARBA00023170"/>
    </source>
</evidence>
<keyword evidence="8" id="KW-0547">Nucleotide-binding</keyword>
<keyword evidence="6" id="KW-0732">Signal</keyword>
<sequence length="613" mass="68266">MQIGKVVSFNSRSSGKTAEDITNQHHRETSAVIPRLFCLQAVTIDSLAASKDKDKMLFNANTQLIYRTLLSFFLLSITEGGRKIINTRIGEDIELKCQKTDGVLYTWYKDDRVLTEHSDLQIREDVLKITNLKPIDEGLYSCQAISGYGPQAWKNISLFVYDADTVTFPENPVLRIVTSATAVAPRFIENPPGKREPTLHVATSAKLRCRVQPDANAEISWYKDDHPLDFQRENIVKEGFGIKFNHLKMADKGRYMCIVSNSQGSVNFTYYVTVTDVNTPAATVVVPYPQNTSVMYGSSASLQCKVRSYSRPSITWLKEVTSPTSKASLQLNGKRYILIKNETMMVETEEGAYLNKLLLVNVKMEDAGVYVCLGMNPRGGSDYREALVTVIQPSVMATTTVYPSAKDNSWEYMFGSPSATLAVLIAIPTIFIVIVTAAIAVAVNKRNKNTGTQQRRRPSNMLSDHEVAVPLNMNANNGSYTGQHTSSRGSNGSYNKVPYNNGEYRHVAEKHRTPSYSKSPPLQYSQYLQSDGSCRSTLQYQPVGLMKPIPNYMIDAGDSDSQFSSVSHTRPQYMNSSRNPYDDRDIHSDPAASRVGGHHCPPPPPGSYYSGQW</sequence>
<dbReference type="Pfam" id="PF07679">
    <property type="entry name" value="I-set"/>
    <property type="match status" value="2"/>
</dbReference>
<dbReference type="InterPro" id="IPR013783">
    <property type="entry name" value="Ig-like_fold"/>
</dbReference>
<keyword evidence="11 19" id="KW-1133">Transmembrane helix</keyword>
<evidence type="ECO:0000256" key="12">
    <source>
        <dbReference type="ARBA" id="ARBA00023136"/>
    </source>
</evidence>
<keyword evidence="14" id="KW-1015">Disulfide bond</keyword>
<evidence type="ECO:0000256" key="8">
    <source>
        <dbReference type="ARBA" id="ARBA00022741"/>
    </source>
</evidence>
<evidence type="ECO:0000256" key="5">
    <source>
        <dbReference type="ARBA" id="ARBA00022692"/>
    </source>
</evidence>
<evidence type="ECO:0000256" key="7">
    <source>
        <dbReference type="ARBA" id="ARBA00022737"/>
    </source>
</evidence>
<evidence type="ECO:0000256" key="18">
    <source>
        <dbReference type="SAM" id="MobiDB-lite"/>
    </source>
</evidence>
<name>A0A7J7K6Z0_BUGNE</name>
<dbReference type="CDD" id="cd00096">
    <property type="entry name" value="Ig"/>
    <property type="match status" value="1"/>
</dbReference>
<feature type="domain" description="Ig-like" evidence="20">
    <location>
        <begin position="280"/>
        <end position="389"/>
    </location>
</feature>
<dbReference type="EMBL" id="VXIV02001180">
    <property type="protein sequence ID" value="KAF6034007.1"/>
    <property type="molecule type" value="Genomic_DNA"/>
</dbReference>
<dbReference type="InterPro" id="IPR013098">
    <property type="entry name" value="Ig_I-set"/>
</dbReference>
<keyword evidence="15" id="KW-0675">Receptor</keyword>
<keyword evidence="9" id="KW-0418">Kinase</keyword>
<evidence type="ECO:0000313" key="22">
    <source>
        <dbReference type="Proteomes" id="UP000593567"/>
    </source>
</evidence>
<keyword evidence="10" id="KW-0067">ATP-binding</keyword>
<evidence type="ECO:0000256" key="13">
    <source>
        <dbReference type="ARBA" id="ARBA00023137"/>
    </source>
</evidence>
<dbReference type="InterPro" id="IPR052615">
    <property type="entry name" value="FGFRL"/>
</dbReference>
<dbReference type="InterPro" id="IPR003599">
    <property type="entry name" value="Ig_sub"/>
</dbReference>
<organism evidence="21 22">
    <name type="scientific">Bugula neritina</name>
    <name type="common">Brown bryozoan</name>
    <name type="synonym">Sertularia neritina</name>
    <dbReference type="NCBI Taxonomy" id="10212"/>
    <lineage>
        <taxon>Eukaryota</taxon>
        <taxon>Metazoa</taxon>
        <taxon>Spiralia</taxon>
        <taxon>Lophotrochozoa</taxon>
        <taxon>Bryozoa</taxon>
        <taxon>Gymnolaemata</taxon>
        <taxon>Cheilostomatida</taxon>
        <taxon>Flustrina</taxon>
        <taxon>Buguloidea</taxon>
        <taxon>Bugulidae</taxon>
        <taxon>Bugula</taxon>
    </lineage>
</organism>
<comment type="caution">
    <text evidence="21">The sequence shown here is derived from an EMBL/GenBank/DDBJ whole genome shotgun (WGS) entry which is preliminary data.</text>
</comment>
<accession>A0A7J7K6Z0</accession>
<comment type="subcellular location">
    <subcellularLocation>
        <location evidence="1">Membrane</location>
        <topology evidence="1">Single-pass membrane protein</topology>
    </subcellularLocation>
</comment>
<dbReference type="GO" id="GO:0016020">
    <property type="term" value="C:membrane"/>
    <property type="evidence" value="ECO:0007669"/>
    <property type="project" value="UniProtKB-SubCell"/>
</dbReference>
<evidence type="ECO:0000256" key="9">
    <source>
        <dbReference type="ARBA" id="ARBA00022777"/>
    </source>
</evidence>
<evidence type="ECO:0000256" key="3">
    <source>
        <dbReference type="ARBA" id="ARBA00022553"/>
    </source>
</evidence>
<keyword evidence="3" id="KW-0597">Phosphoprotein</keyword>
<evidence type="ECO:0000256" key="14">
    <source>
        <dbReference type="ARBA" id="ARBA00023157"/>
    </source>
</evidence>
<dbReference type="GO" id="GO:0005524">
    <property type="term" value="F:ATP binding"/>
    <property type="evidence" value="ECO:0007669"/>
    <property type="project" value="UniProtKB-KW"/>
</dbReference>